<keyword evidence="3" id="KW-0378">Hydrolase</keyword>
<evidence type="ECO:0000256" key="1">
    <source>
        <dbReference type="ARBA" id="ARBA00022722"/>
    </source>
</evidence>
<sequence length="274" mass="30721">MKIKIIILLLILIIGITAIGCDTETTENSQLEDFKNVFSESGEKTSEIKEENVSNDKTNSLDTIKDNIEEGIKDTSDSLKDGIKEGISETSDKVKDGIEEGINSLSEETKEKLVDNSKNITNEIKKITVSNNYETVKVIRVIDGDTLIVDKNGTEERVRMVGMNTPESVGANINDPEPYGIESSNFTKELLPAGKTIYMTKDIENRDKYDRLLRYIWLDKPNNLNMKETMVNAILVKEGFANVMTIQPNSKYSLVFKGLETQARTLNKGLWGLE</sequence>
<dbReference type="Pfam" id="PF00565">
    <property type="entry name" value="SNase"/>
    <property type="match status" value="1"/>
</dbReference>
<dbReference type="RefSeq" id="WP_160198029.1">
    <property type="nucleotide sequence ID" value="NZ_QXXA01000013.1"/>
</dbReference>
<keyword evidence="7" id="KW-1185">Reference proteome</keyword>
<dbReference type="EMBL" id="QXXA01000013">
    <property type="protein sequence ID" value="NBI07561.1"/>
    <property type="molecule type" value="Genomic_DNA"/>
</dbReference>
<dbReference type="SMART" id="SM00318">
    <property type="entry name" value="SNc"/>
    <property type="match status" value="1"/>
</dbReference>
<dbReference type="Gene3D" id="2.40.50.90">
    <property type="match status" value="1"/>
</dbReference>
<evidence type="ECO:0000256" key="2">
    <source>
        <dbReference type="ARBA" id="ARBA00022759"/>
    </source>
</evidence>
<gene>
    <name evidence="6" type="ORF">D3Z33_11935</name>
</gene>
<dbReference type="InterPro" id="IPR035437">
    <property type="entry name" value="SNase_OB-fold_sf"/>
</dbReference>
<feature type="region of interest" description="Disordered" evidence="4">
    <location>
        <begin position="41"/>
        <end position="60"/>
    </location>
</feature>
<feature type="domain" description="TNase-like" evidence="5">
    <location>
        <begin position="132"/>
        <end position="273"/>
    </location>
</feature>
<dbReference type="SUPFAM" id="SSF50199">
    <property type="entry name" value="Staphylococcal nuclease"/>
    <property type="match status" value="1"/>
</dbReference>
<dbReference type="InterPro" id="IPR016071">
    <property type="entry name" value="Staphylococal_nuclease_OB-fold"/>
</dbReference>
<organism evidence="6 7">
    <name type="scientific">Senegalia massiliensis</name>
    <dbReference type="NCBI Taxonomy" id="1720316"/>
    <lineage>
        <taxon>Bacteria</taxon>
        <taxon>Bacillati</taxon>
        <taxon>Bacillota</taxon>
        <taxon>Clostridia</taxon>
        <taxon>Eubacteriales</taxon>
        <taxon>Clostridiaceae</taxon>
        <taxon>Senegalia</taxon>
    </lineage>
</organism>
<dbReference type="GO" id="GO:0004519">
    <property type="term" value="F:endonuclease activity"/>
    <property type="evidence" value="ECO:0007669"/>
    <property type="project" value="UniProtKB-KW"/>
</dbReference>
<keyword evidence="2" id="KW-0255">Endonuclease</keyword>
<dbReference type="PANTHER" id="PTHR12302">
    <property type="entry name" value="EBNA2 BINDING PROTEIN P100"/>
    <property type="match status" value="1"/>
</dbReference>
<name>A0A845QZ28_9CLOT</name>
<evidence type="ECO:0000256" key="4">
    <source>
        <dbReference type="SAM" id="MobiDB-lite"/>
    </source>
</evidence>
<dbReference type="PANTHER" id="PTHR12302:SF3">
    <property type="entry name" value="SERINE_THREONINE-PROTEIN KINASE 31"/>
    <property type="match status" value="1"/>
</dbReference>
<dbReference type="AlphaFoldDB" id="A0A845QZ28"/>
<feature type="compositionally biased region" description="Basic and acidic residues" evidence="4">
    <location>
        <begin position="41"/>
        <end position="54"/>
    </location>
</feature>
<evidence type="ECO:0000259" key="5">
    <source>
        <dbReference type="PROSITE" id="PS50830"/>
    </source>
</evidence>
<proteinExistence type="predicted"/>
<protein>
    <recommendedName>
        <fullName evidence="5">TNase-like domain-containing protein</fullName>
    </recommendedName>
</protein>
<keyword evidence="1" id="KW-0540">Nuclease</keyword>
<dbReference type="Proteomes" id="UP000467132">
    <property type="component" value="Unassembled WGS sequence"/>
</dbReference>
<accession>A0A845QZ28</accession>
<evidence type="ECO:0000313" key="7">
    <source>
        <dbReference type="Proteomes" id="UP000467132"/>
    </source>
</evidence>
<evidence type="ECO:0000313" key="6">
    <source>
        <dbReference type="EMBL" id="NBI07561.1"/>
    </source>
</evidence>
<evidence type="ECO:0000256" key="3">
    <source>
        <dbReference type="ARBA" id="ARBA00022801"/>
    </source>
</evidence>
<comment type="caution">
    <text evidence="6">The sequence shown here is derived from an EMBL/GenBank/DDBJ whole genome shotgun (WGS) entry which is preliminary data.</text>
</comment>
<dbReference type="GO" id="GO:0016787">
    <property type="term" value="F:hydrolase activity"/>
    <property type="evidence" value="ECO:0007669"/>
    <property type="project" value="UniProtKB-KW"/>
</dbReference>
<reference evidence="6 7" key="1">
    <citation type="submission" date="2018-08" db="EMBL/GenBank/DDBJ databases">
        <title>Murine metabolic-syndrome-specific gut microbial biobank.</title>
        <authorList>
            <person name="Liu C."/>
        </authorList>
    </citation>
    <scope>NUCLEOTIDE SEQUENCE [LARGE SCALE GENOMIC DNA]</scope>
    <source>
        <strain evidence="6 7">583</strain>
    </source>
</reference>
<dbReference type="PROSITE" id="PS50830">
    <property type="entry name" value="TNASE_3"/>
    <property type="match status" value="1"/>
</dbReference>
<dbReference type="OrthoDB" id="4376109at2"/>
<dbReference type="PROSITE" id="PS51257">
    <property type="entry name" value="PROKAR_LIPOPROTEIN"/>
    <property type="match status" value="1"/>
</dbReference>